<proteinExistence type="predicted"/>
<accession>A0A4D9CTV4</accession>
<dbReference type="Pfam" id="PF08524">
    <property type="entry name" value="rRNA_processing"/>
    <property type="match status" value="1"/>
</dbReference>
<dbReference type="EMBL" id="SDOX01000121">
    <property type="protein sequence ID" value="TFJ82014.1"/>
    <property type="molecule type" value="Genomic_DNA"/>
</dbReference>
<evidence type="ECO:0000313" key="2">
    <source>
        <dbReference type="EMBL" id="TFJ82014.1"/>
    </source>
</evidence>
<gene>
    <name evidence="2" type="ORF">NSK_006682</name>
</gene>
<sequence length="282" mass="30404">MEGGAEVRDGGKEDGCGAVAGLVGSAWSTSQRASAGLRVRRVLGTHSYQYSVATCLIVHISLLPLTSTLTPRPNLSLAEEKEFIHKKALLKSYRKLLKKEGFGPSLSTAQESGPGGMNLVPEGPLGEVSGGKRRLPPEVEKIGTEDEGLERCDTGPGGGELRKRTRMEAEESDGDSGGPPAAYRGDGGSPPQPGPARPRKGLKGTKAKPDPFARARQHALAKKEEAEEEALRREAKSRALKKSAKVRRERHVLLSKTTRRGQPIMKTRIHGILNRLEREGRT</sequence>
<dbReference type="OrthoDB" id="10376606at2759"/>
<dbReference type="InterPro" id="IPR013730">
    <property type="entry name" value="Fyv7/TAP26"/>
</dbReference>
<feature type="region of interest" description="Disordered" evidence="1">
    <location>
        <begin position="104"/>
        <end position="248"/>
    </location>
</feature>
<feature type="compositionally biased region" description="Basic and acidic residues" evidence="1">
    <location>
        <begin position="221"/>
        <end position="237"/>
    </location>
</feature>
<feature type="compositionally biased region" description="Basic residues" evidence="1">
    <location>
        <begin position="238"/>
        <end position="248"/>
    </location>
</feature>
<reference evidence="2 3" key="1">
    <citation type="submission" date="2019-01" db="EMBL/GenBank/DDBJ databases">
        <title>Nuclear Genome Assembly of the Microalgal Biofuel strain Nannochloropsis salina CCMP1776.</title>
        <authorList>
            <person name="Hovde B."/>
        </authorList>
    </citation>
    <scope>NUCLEOTIDE SEQUENCE [LARGE SCALE GENOMIC DNA]</scope>
    <source>
        <strain evidence="2 3">CCMP1776</strain>
    </source>
</reference>
<keyword evidence="3" id="KW-1185">Reference proteome</keyword>
<dbReference type="PANTHER" id="PTHR15657">
    <property type="entry name" value="THYROID TRANSCRIPTION FACTOR 1-ASSOCIATED PROTEIN 26"/>
    <property type="match status" value="1"/>
</dbReference>
<protein>
    <recommendedName>
        <fullName evidence="4">rRNA-processing protein FYV7</fullName>
    </recommendedName>
</protein>
<dbReference type="PANTHER" id="PTHR15657:SF1">
    <property type="entry name" value="THYROID TRANSCRIPTION FACTOR 1-ASSOCIATED PROTEIN 26"/>
    <property type="match status" value="1"/>
</dbReference>
<evidence type="ECO:0000256" key="1">
    <source>
        <dbReference type="SAM" id="MobiDB-lite"/>
    </source>
</evidence>
<evidence type="ECO:0008006" key="4">
    <source>
        <dbReference type="Google" id="ProtNLM"/>
    </source>
</evidence>
<name>A0A4D9CTV4_9STRA</name>
<evidence type="ECO:0000313" key="3">
    <source>
        <dbReference type="Proteomes" id="UP000355283"/>
    </source>
</evidence>
<dbReference type="AlphaFoldDB" id="A0A4D9CTV4"/>
<feature type="compositionally biased region" description="Basic and acidic residues" evidence="1">
    <location>
        <begin position="160"/>
        <end position="169"/>
    </location>
</feature>
<comment type="caution">
    <text evidence="2">The sequence shown here is derived from an EMBL/GenBank/DDBJ whole genome shotgun (WGS) entry which is preliminary data.</text>
</comment>
<organism evidence="2 3">
    <name type="scientific">Nannochloropsis salina CCMP1776</name>
    <dbReference type="NCBI Taxonomy" id="1027361"/>
    <lineage>
        <taxon>Eukaryota</taxon>
        <taxon>Sar</taxon>
        <taxon>Stramenopiles</taxon>
        <taxon>Ochrophyta</taxon>
        <taxon>Eustigmatophyceae</taxon>
        <taxon>Eustigmatales</taxon>
        <taxon>Monodopsidaceae</taxon>
        <taxon>Microchloropsis</taxon>
        <taxon>Microchloropsis salina</taxon>
    </lineage>
</organism>
<dbReference type="GO" id="GO:0005634">
    <property type="term" value="C:nucleus"/>
    <property type="evidence" value="ECO:0007669"/>
    <property type="project" value="TreeGrafter"/>
</dbReference>
<feature type="compositionally biased region" description="Basic and acidic residues" evidence="1">
    <location>
        <begin position="135"/>
        <end position="153"/>
    </location>
</feature>
<dbReference type="Proteomes" id="UP000355283">
    <property type="component" value="Unassembled WGS sequence"/>
</dbReference>
<feature type="compositionally biased region" description="Basic residues" evidence="1">
    <location>
        <begin position="197"/>
        <end position="206"/>
    </location>
</feature>